<evidence type="ECO:0000313" key="2">
    <source>
        <dbReference type="Proteomes" id="UP000267250"/>
    </source>
</evidence>
<name>A0A3S9SY87_9FIRM</name>
<dbReference type="EMBL" id="CP016379">
    <property type="protein sequence ID" value="AZR73214.1"/>
    <property type="molecule type" value="Genomic_DNA"/>
</dbReference>
<accession>A0A3S9SY87</accession>
<dbReference type="Proteomes" id="UP000267250">
    <property type="component" value="Chromosome"/>
</dbReference>
<protein>
    <submittedName>
        <fullName evidence="1">Uncharacterized protein</fullName>
    </submittedName>
</protein>
<gene>
    <name evidence="1" type="ORF">BBF96_07350</name>
</gene>
<dbReference type="KEGG" id="aft:BBF96_07350"/>
<reference evidence="1 2" key="1">
    <citation type="submission" date="2016-07" db="EMBL/GenBank/DDBJ databases">
        <title>Genome and transcriptome analysis of iron-reducing fermentative bacteria Anoxybacter fermentans.</title>
        <authorList>
            <person name="Zeng X."/>
            <person name="Shao Z."/>
        </authorList>
    </citation>
    <scope>NUCLEOTIDE SEQUENCE [LARGE SCALE GENOMIC DNA]</scope>
    <source>
        <strain evidence="1 2">DY22613</strain>
    </source>
</reference>
<evidence type="ECO:0000313" key="1">
    <source>
        <dbReference type="EMBL" id="AZR73214.1"/>
    </source>
</evidence>
<sequence>MLTSFKEKLGIISNTNEILDLTLENRKYHTNHKFLDFFISCEKIVPSNWYIKRICGDRGIFDHNNFKYFEERGNFP</sequence>
<dbReference type="AlphaFoldDB" id="A0A3S9SY87"/>
<proteinExistence type="predicted"/>
<organism evidence="1 2">
    <name type="scientific">Anoxybacter fermentans</name>
    <dbReference type="NCBI Taxonomy" id="1323375"/>
    <lineage>
        <taxon>Bacteria</taxon>
        <taxon>Bacillati</taxon>
        <taxon>Bacillota</taxon>
        <taxon>Clostridia</taxon>
        <taxon>Halanaerobiales</taxon>
        <taxon>Anoxybacter</taxon>
    </lineage>
</organism>
<keyword evidence="2" id="KW-1185">Reference proteome</keyword>